<evidence type="ECO:0000313" key="1">
    <source>
        <dbReference type="EMBL" id="KAI8545221.1"/>
    </source>
</evidence>
<reference evidence="1" key="1">
    <citation type="submission" date="2022-02" db="EMBL/GenBank/DDBJ databases">
        <title>Plant Genome Project.</title>
        <authorList>
            <person name="Zhang R.-G."/>
        </authorList>
    </citation>
    <scope>NUCLEOTIDE SEQUENCE</scope>
    <source>
        <strain evidence="1">AT1</strain>
    </source>
</reference>
<dbReference type="Proteomes" id="UP001062846">
    <property type="component" value="Chromosome 7"/>
</dbReference>
<proteinExistence type="predicted"/>
<organism evidence="1 2">
    <name type="scientific">Rhododendron molle</name>
    <name type="common">Chinese azalea</name>
    <name type="synonym">Azalea mollis</name>
    <dbReference type="NCBI Taxonomy" id="49168"/>
    <lineage>
        <taxon>Eukaryota</taxon>
        <taxon>Viridiplantae</taxon>
        <taxon>Streptophyta</taxon>
        <taxon>Embryophyta</taxon>
        <taxon>Tracheophyta</taxon>
        <taxon>Spermatophyta</taxon>
        <taxon>Magnoliopsida</taxon>
        <taxon>eudicotyledons</taxon>
        <taxon>Gunneridae</taxon>
        <taxon>Pentapetalae</taxon>
        <taxon>asterids</taxon>
        <taxon>Ericales</taxon>
        <taxon>Ericaceae</taxon>
        <taxon>Ericoideae</taxon>
        <taxon>Rhodoreae</taxon>
        <taxon>Rhododendron</taxon>
    </lineage>
</organism>
<accession>A0ACC0MWU6</accession>
<gene>
    <name evidence="1" type="ORF">RHMOL_Rhmol07G0024100</name>
</gene>
<sequence length="85" mass="9935">MVNFGKKLKETQIQEWQGYYINYKMLKKKVKQYSQQIEAGAQDPFYILKDFSRTLDNQIERIVLFFLEQQGILTGSVPSDPSPVS</sequence>
<name>A0ACC0MWU6_RHOML</name>
<protein>
    <submittedName>
        <fullName evidence="1">Uncharacterized protein</fullName>
    </submittedName>
</protein>
<keyword evidence="2" id="KW-1185">Reference proteome</keyword>
<comment type="caution">
    <text evidence="1">The sequence shown here is derived from an EMBL/GenBank/DDBJ whole genome shotgun (WGS) entry which is preliminary data.</text>
</comment>
<dbReference type="EMBL" id="CM046394">
    <property type="protein sequence ID" value="KAI8545221.1"/>
    <property type="molecule type" value="Genomic_DNA"/>
</dbReference>
<evidence type="ECO:0000313" key="2">
    <source>
        <dbReference type="Proteomes" id="UP001062846"/>
    </source>
</evidence>